<dbReference type="PROSITE" id="PS00041">
    <property type="entry name" value="HTH_ARAC_FAMILY_1"/>
    <property type="match status" value="1"/>
</dbReference>
<dbReference type="AlphaFoldDB" id="A0A2D2AU47"/>
<proteinExistence type="predicted"/>
<dbReference type="InterPro" id="IPR037046">
    <property type="entry name" value="AlkA_N_sf"/>
</dbReference>
<dbReference type="GO" id="GO:0008168">
    <property type="term" value="F:methyltransferase activity"/>
    <property type="evidence" value="ECO:0007669"/>
    <property type="project" value="UniProtKB-KW"/>
</dbReference>
<organism evidence="15 16">
    <name type="scientific">Caulobacter mirabilis</name>
    <dbReference type="NCBI Taxonomy" id="69666"/>
    <lineage>
        <taxon>Bacteria</taxon>
        <taxon>Pseudomonadati</taxon>
        <taxon>Pseudomonadota</taxon>
        <taxon>Alphaproteobacteria</taxon>
        <taxon>Caulobacterales</taxon>
        <taxon>Caulobacteraceae</taxon>
        <taxon>Caulobacter</taxon>
    </lineage>
</organism>
<dbReference type="GO" id="GO:0005737">
    <property type="term" value="C:cytoplasm"/>
    <property type="evidence" value="ECO:0007669"/>
    <property type="project" value="TreeGrafter"/>
</dbReference>
<evidence type="ECO:0000256" key="7">
    <source>
        <dbReference type="ARBA" id="ARBA00022763"/>
    </source>
</evidence>
<dbReference type="InterPro" id="IPR018060">
    <property type="entry name" value="HTH_AraC"/>
</dbReference>
<dbReference type="GO" id="GO:0032131">
    <property type="term" value="F:alkylated DNA binding"/>
    <property type="evidence" value="ECO:0007669"/>
    <property type="project" value="TreeGrafter"/>
</dbReference>
<name>A0A2D2AU47_9CAUL</name>
<dbReference type="RefSeq" id="WP_099620777.1">
    <property type="nucleotide sequence ID" value="NZ_CP024201.1"/>
</dbReference>
<keyword evidence="13" id="KW-0234">DNA repair</keyword>
<dbReference type="SUPFAM" id="SSF57884">
    <property type="entry name" value="Ada DNA repair protein, N-terminal domain (N-Ada 10)"/>
    <property type="match status" value="1"/>
</dbReference>
<keyword evidence="8" id="KW-0862">Zinc</keyword>
<comment type="catalytic activity">
    <reaction evidence="1">
        <text>Hydrolysis of alkylated DNA, releasing 3-methyladenine, 3-methylguanine, 7-methylguanine and 7-methyladenine.</text>
        <dbReference type="EC" id="3.2.2.21"/>
    </reaction>
</comment>
<dbReference type="GO" id="GO:0008725">
    <property type="term" value="F:DNA-3-methyladenine glycosylase activity"/>
    <property type="evidence" value="ECO:0007669"/>
    <property type="project" value="TreeGrafter"/>
</dbReference>
<dbReference type="EMBL" id="CP024201">
    <property type="protein sequence ID" value="ATQ41521.1"/>
    <property type="molecule type" value="Genomic_DNA"/>
</dbReference>
<evidence type="ECO:0000256" key="2">
    <source>
        <dbReference type="ARBA" id="ARBA00001947"/>
    </source>
</evidence>
<evidence type="ECO:0000256" key="9">
    <source>
        <dbReference type="ARBA" id="ARBA00023015"/>
    </source>
</evidence>
<evidence type="ECO:0000256" key="8">
    <source>
        <dbReference type="ARBA" id="ARBA00022833"/>
    </source>
</evidence>
<dbReference type="InterPro" id="IPR004026">
    <property type="entry name" value="Ada_DNA_repair_Zn-bd"/>
</dbReference>
<dbReference type="Pfam" id="PF00730">
    <property type="entry name" value="HhH-GPD"/>
    <property type="match status" value="1"/>
</dbReference>
<dbReference type="Gene3D" id="1.10.1670.10">
    <property type="entry name" value="Helix-hairpin-Helix base-excision DNA repair enzymes (C-terminal)"/>
    <property type="match status" value="1"/>
</dbReference>
<dbReference type="Pfam" id="PF06029">
    <property type="entry name" value="AlkA_N"/>
    <property type="match status" value="1"/>
</dbReference>
<dbReference type="GO" id="GO:0032993">
    <property type="term" value="C:protein-DNA complex"/>
    <property type="evidence" value="ECO:0007669"/>
    <property type="project" value="TreeGrafter"/>
</dbReference>
<evidence type="ECO:0000256" key="5">
    <source>
        <dbReference type="ARBA" id="ARBA00022679"/>
    </source>
</evidence>
<protein>
    <recommendedName>
        <fullName evidence="3">DNA-3-methyladenine glycosylase II</fullName>
        <ecNumber evidence="3">3.2.2.21</ecNumber>
    </recommendedName>
</protein>
<dbReference type="KEGG" id="cmb:CSW64_03385"/>
<dbReference type="GO" id="GO:0003700">
    <property type="term" value="F:DNA-binding transcription factor activity"/>
    <property type="evidence" value="ECO:0007669"/>
    <property type="project" value="InterPro"/>
</dbReference>
<accession>A0A2D2AU47</accession>
<dbReference type="CDD" id="cd00056">
    <property type="entry name" value="ENDO3c"/>
    <property type="match status" value="1"/>
</dbReference>
<dbReference type="Gene3D" id="1.10.340.30">
    <property type="entry name" value="Hypothetical protein, domain 2"/>
    <property type="match status" value="1"/>
</dbReference>
<keyword evidence="9" id="KW-0805">Transcription regulation</keyword>
<dbReference type="SUPFAM" id="SSF55945">
    <property type="entry name" value="TATA-box binding protein-like"/>
    <property type="match status" value="1"/>
</dbReference>
<dbReference type="Pfam" id="PF02805">
    <property type="entry name" value="Ada_Zn_binding"/>
    <property type="match status" value="1"/>
</dbReference>
<comment type="cofactor">
    <cofactor evidence="2">
        <name>Zn(2+)</name>
        <dbReference type="ChEBI" id="CHEBI:29105"/>
    </cofactor>
</comment>
<keyword evidence="16" id="KW-1185">Reference proteome</keyword>
<dbReference type="SMART" id="SM01009">
    <property type="entry name" value="AlkA_N"/>
    <property type="match status" value="1"/>
</dbReference>
<dbReference type="InterPro" id="IPR023170">
    <property type="entry name" value="HhH_base_excis_C"/>
</dbReference>
<dbReference type="PANTHER" id="PTHR43003">
    <property type="entry name" value="DNA-3-METHYLADENINE GLYCOSYLASE"/>
    <property type="match status" value="1"/>
</dbReference>
<dbReference type="InterPro" id="IPR051912">
    <property type="entry name" value="Alkylbase_DNA_Glycosylase/TA"/>
</dbReference>
<dbReference type="InterPro" id="IPR009057">
    <property type="entry name" value="Homeodomain-like_sf"/>
</dbReference>
<dbReference type="InterPro" id="IPR010316">
    <property type="entry name" value="AlkA_N"/>
</dbReference>
<evidence type="ECO:0000256" key="10">
    <source>
        <dbReference type="ARBA" id="ARBA00023125"/>
    </source>
</evidence>
<dbReference type="SUPFAM" id="SSF46689">
    <property type="entry name" value="Homeodomain-like"/>
    <property type="match status" value="1"/>
</dbReference>
<evidence type="ECO:0000313" key="16">
    <source>
        <dbReference type="Proteomes" id="UP000228945"/>
    </source>
</evidence>
<gene>
    <name evidence="15" type="ORF">CSW64_03385</name>
</gene>
<keyword evidence="4" id="KW-0489">Methyltransferase</keyword>
<keyword evidence="7" id="KW-0227">DNA damage</keyword>
<dbReference type="GO" id="GO:0032259">
    <property type="term" value="P:methylation"/>
    <property type="evidence" value="ECO:0007669"/>
    <property type="project" value="UniProtKB-KW"/>
</dbReference>
<dbReference type="Proteomes" id="UP000228945">
    <property type="component" value="Chromosome"/>
</dbReference>
<dbReference type="Gene3D" id="3.40.10.10">
    <property type="entry name" value="DNA Methylphosphotriester Repair Domain"/>
    <property type="match status" value="1"/>
</dbReference>
<evidence type="ECO:0000256" key="1">
    <source>
        <dbReference type="ARBA" id="ARBA00000086"/>
    </source>
</evidence>
<keyword evidence="10" id="KW-0238">DNA-binding</keyword>
<sequence length="514" mass="55609">MDTPTPPIDLDQDACYRAVETRDPRWDGRIFGCVRTTGIYCRPVCPARTPKRENMIFYPSAAACEEAGFRACLRCRPETAPDMGAWRGSSNTVSRALALIELGALDSSKEDGGDVDALAGRLGVGERQLRRLFRQHLGASPVGVAQTRRVLLAKQLIHETDLPMAEVALAAGFGSVRRFNETFQRLYGRPPSALRRRETPRDGRPGAVTLKLRYRPPYDWDSLIGFLAARAIPLVEVVTPGRYARTISFDGSMGTVAVSRAGGDQLTVEVRFPKMTALPQILARVRRVFDLTADPATIETHLGRDPTLAAMIAERPGLRAPGAWDGFEVGVRAILGQQITVSAAVKLAGKLTAEYGAPLPEDWAEPGLTLAFPEPERLAEADIAGHGLMPGARARAISSMAAAVVADPDLLGARATLEEAVAALRALPGIGEWTAQYIAMRQLREPDAFPAADIGLMRALQDEAGVRPTPAQLLARAEAWRPWRAYAALHLWASDPQAPKPSVVKEAADARRAA</sequence>
<keyword evidence="6" id="KW-0479">Metal-binding</keyword>
<evidence type="ECO:0000256" key="12">
    <source>
        <dbReference type="ARBA" id="ARBA00023163"/>
    </source>
</evidence>
<dbReference type="PROSITE" id="PS01124">
    <property type="entry name" value="HTH_ARAC_FAMILY_2"/>
    <property type="match status" value="1"/>
</dbReference>
<dbReference type="GO" id="GO:0043916">
    <property type="term" value="F:DNA-7-methylguanine glycosylase activity"/>
    <property type="evidence" value="ECO:0007669"/>
    <property type="project" value="TreeGrafter"/>
</dbReference>
<evidence type="ECO:0000256" key="11">
    <source>
        <dbReference type="ARBA" id="ARBA00023159"/>
    </source>
</evidence>
<evidence type="ECO:0000256" key="6">
    <source>
        <dbReference type="ARBA" id="ARBA00022723"/>
    </source>
</evidence>
<dbReference type="GO" id="GO:0043565">
    <property type="term" value="F:sequence-specific DNA binding"/>
    <property type="evidence" value="ECO:0007669"/>
    <property type="project" value="InterPro"/>
</dbReference>
<reference evidence="15 16" key="1">
    <citation type="submission" date="2017-10" db="EMBL/GenBank/DDBJ databases">
        <title>Genome sequence of Caulobacter mirabilis FWC38.</title>
        <authorList>
            <person name="Fiebig A."/>
            <person name="Crosson S."/>
        </authorList>
    </citation>
    <scope>NUCLEOTIDE SEQUENCE [LARGE SCALE GENOMIC DNA]</scope>
    <source>
        <strain evidence="15 16">FWC 38</strain>
    </source>
</reference>
<dbReference type="InterPro" id="IPR018062">
    <property type="entry name" value="HTH_AraC-typ_CS"/>
</dbReference>
<evidence type="ECO:0000256" key="13">
    <source>
        <dbReference type="ARBA" id="ARBA00023204"/>
    </source>
</evidence>
<dbReference type="Gene3D" id="1.10.10.60">
    <property type="entry name" value="Homeodomain-like"/>
    <property type="match status" value="1"/>
</dbReference>
<dbReference type="GO" id="GO:0006285">
    <property type="term" value="P:base-excision repair, AP site formation"/>
    <property type="evidence" value="ECO:0007669"/>
    <property type="project" value="TreeGrafter"/>
</dbReference>
<dbReference type="SUPFAM" id="SSF48150">
    <property type="entry name" value="DNA-glycosylase"/>
    <property type="match status" value="1"/>
</dbReference>
<dbReference type="InterPro" id="IPR011257">
    <property type="entry name" value="DNA_glycosylase"/>
</dbReference>
<evidence type="ECO:0000256" key="3">
    <source>
        <dbReference type="ARBA" id="ARBA00012000"/>
    </source>
</evidence>
<dbReference type="Pfam" id="PF12833">
    <property type="entry name" value="HTH_18"/>
    <property type="match status" value="1"/>
</dbReference>
<dbReference type="GO" id="GO:0006307">
    <property type="term" value="P:DNA alkylation repair"/>
    <property type="evidence" value="ECO:0007669"/>
    <property type="project" value="TreeGrafter"/>
</dbReference>
<keyword evidence="12" id="KW-0804">Transcription</keyword>
<feature type="domain" description="HTH araC/xylS-type" evidence="14">
    <location>
        <begin position="94"/>
        <end position="197"/>
    </location>
</feature>
<dbReference type="InterPro" id="IPR003265">
    <property type="entry name" value="HhH-GPD_domain"/>
</dbReference>
<evidence type="ECO:0000256" key="4">
    <source>
        <dbReference type="ARBA" id="ARBA00022603"/>
    </source>
</evidence>
<evidence type="ECO:0000313" key="15">
    <source>
        <dbReference type="EMBL" id="ATQ41521.1"/>
    </source>
</evidence>
<dbReference type="GO" id="GO:0008270">
    <property type="term" value="F:zinc ion binding"/>
    <property type="evidence" value="ECO:0007669"/>
    <property type="project" value="InterPro"/>
</dbReference>
<keyword evidence="11" id="KW-0010">Activator</keyword>
<dbReference type="SMART" id="SM00478">
    <property type="entry name" value="ENDO3c"/>
    <property type="match status" value="1"/>
</dbReference>
<dbReference type="FunFam" id="3.40.10.10:FF:000001">
    <property type="entry name" value="DNA-3-methyladenine glycosylase 2"/>
    <property type="match status" value="1"/>
</dbReference>
<evidence type="ECO:0000259" key="14">
    <source>
        <dbReference type="PROSITE" id="PS01124"/>
    </source>
</evidence>
<dbReference type="EC" id="3.2.2.21" evidence="3"/>
<dbReference type="Gene3D" id="3.30.310.20">
    <property type="entry name" value="DNA-3-methyladenine glycosylase AlkA, N-terminal domain"/>
    <property type="match status" value="1"/>
</dbReference>
<dbReference type="InterPro" id="IPR035451">
    <property type="entry name" value="Ada-like_dom_sf"/>
</dbReference>
<dbReference type="OrthoDB" id="9802228at2"/>
<keyword evidence="5" id="KW-0808">Transferase</keyword>
<dbReference type="SMART" id="SM00342">
    <property type="entry name" value="HTH_ARAC"/>
    <property type="match status" value="1"/>
</dbReference>
<dbReference type="PANTHER" id="PTHR43003:SF13">
    <property type="entry name" value="DNA-3-METHYLADENINE GLYCOSYLASE 2"/>
    <property type="match status" value="1"/>
</dbReference>